<dbReference type="GeneID" id="19271731"/>
<reference evidence="2" key="1">
    <citation type="journal article" date="2015" name="BMC Genomics">
        <title>Genomic and transcriptomic analysis of the endophytic fungus Pestalotiopsis fici reveals its lifestyle and high potential for synthesis of natural products.</title>
        <authorList>
            <person name="Wang X."/>
            <person name="Zhang X."/>
            <person name="Liu L."/>
            <person name="Xiang M."/>
            <person name="Wang W."/>
            <person name="Sun X."/>
            <person name="Che Y."/>
            <person name="Guo L."/>
            <person name="Liu G."/>
            <person name="Guo L."/>
            <person name="Wang C."/>
            <person name="Yin W.B."/>
            <person name="Stadler M."/>
            <person name="Zhang X."/>
            <person name="Liu X."/>
        </authorList>
    </citation>
    <scope>NUCLEOTIDE SEQUENCE [LARGE SCALE GENOMIC DNA]</scope>
    <source>
        <strain evidence="2">W106-1 / CGMCC3.15140</strain>
    </source>
</reference>
<dbReference type="AlphaFoldDB" id="W3X982"/>
<proteinExistence type="predicted"/>
<protein>
    <submittedName>
        <fullName evidence="1">Uncharacterized protein</fullName>
    </submittedName>
</protein>
<sequence>MPLIRPIPLAPIETEQLPEVEIKEVCNAESSEAGLVQLLYQQHHLEMIMRMKEHENLLGEMAWLYPHLKDVTYDAQPFRLKSGGLWTKPGMINIIEPIRHPDRPAPEIYWHFGETVFKPFFHKRFARTIYRLGWEPNQMYLIHDDITLRIVQGEADFNWLRPRIPTQP</sequence>
<name>W3X982_PESFW</name>
<dbReference type="HOGENOM" id="CLU_1587081_0_0_1"/>
<organism evidence="1 2">
    <name type="scientific">Pestalotiopsis fici (strain W106-1 / CGMCC3.15140)</name>
    <dbReference type="NCBI Taxonomy" id="1229662"/>
    <lineage>
        <taxon>Eukaryota</taxon>
        <taxon>Fungi</taxon>
        <taxon>Dikarya</taxon>
        <taxon>Ascomycota</taxon>
        <taxon>Pezizomycotina</taxon>
        <taxon>Sordariomycetes</taxon>
        <taxon>Xylariomycetidae</taxon>
        <taxon>Amphisphaeriales</taxon>
        <taxon>Sporocadaceae</taxon>
        <taxon>Pestalotiopsis</taxon>
    </lineage>
</organism>
<evidence type="ECO:0000313" key="1">
    <source>
        <dbReference type="EMBL" id="ETS81716.1"/>
    </source>
</evidence>
<dbReference type="Proteomes" id="UP000030651">
    <property type="component" value="Unassembled WGS sequence"/>
</dbReference>
<accession>W3X982</accession>
<keyword evidence="2" id="KW-1185">Reference proteome</keyword>
<dbReference type="InParanoid" id="W3X982"/>
<evidence type="ECO:0000313" key="2">
    <source>
        <dbReference type="Proteomes" id="UP000030651"/>
    </source>
</evidence>
<dbReference type="KEGG" id="pfy:PFICI_06718"/>
<dbReference type="RefSeq" id="XP_007833490.1">
    <property type="nucleotide sequence ID" value="XM_007835299.1"/>
</dbReference>
<dbReference type="EMBL" id="KI912112">
    <property type="protein sequence ID" value="ETS81716.1"/>
    <property type="molecule type" value="Genomic_DNA"/>
</dbReference>
<gene>
    <name evidence="1" type="ORF">PFICI_06718</name>
</gene>